<keyword evidence="4 6" id="KW-1133">Transmembrane helix</keyword>
<feature type="domain" description="Mechanosensitive ion channel MscS" evidence="7">
    <location>
        <begin position="220"/>
        <end position="288"/>
    </location>
</feature>
<evidence type="ECO:0000256" key="3">
    <source>
        <dbReference type="ARBA" id="ARBA00022692"/>
    </source>
</evidence>
<feature type="domain" description="Mechanosensitive ion channel MscS C-terminal" evidence="8">
    <location>
        <begin position="371"/>
        <end position="424"/>
    </location>
</feature>
<dbReference type="SUPFAM" id="SSF50182">
    <property type="entry name" value="Sm-like ribonucleoproteins"/>
    <property type="match status" value="1"/>
</dbReference>
<evidence type="ECO:0000256" key="1">
    <source>
        <dbReference type="ARBA" id="ARBA00004127"/>
    </source>
</evidence>
<feature type="transmembrane region" description="Helical" evidence="6">
    <location>
        <begin position="110"/>
        <end position="132"/>
    </location>
</feature>
<dbReference type="PANTHER" id="PTHR30414">
    <property type="entry name" value="MINICONDUCTANCE MECHANOSENSITIVE CHANNEL YBDG"/>
    <property type="match status" value="1"/>
</dbReference>
<gene>
    <name evidence="9" type="ORF">C7374_10935</name>
</gene>
<dbReference type="InterPro" id="IPR006685">
    <property type="entry name" value="MscS_channel_2nd"/>
</dbReference>
<dbReference type="GO" id="GO:0071470">
    <property type="term" value="P:cellular response to osmotic stress"/>
    <property type="evidence" value="ECO:0007669"/>
    <property type="project" value="InterPro"/>
</dbReference>
<dbReference type="EMBL" id="QLMK01000009">
    <property type="protein sequence ID" value="RAK27560.1"/>
    <property type="molecule type" value="Genomic_DNA"/>
</dbReference>
<evidence type="ECO:0000256" key="2">
    <source>
        <dbReference type="ARBA" id="ARBA00008017"/>
    </source>
</evidence>
<dbReference type="GO" id="GO:0012505">
    <property type="term" value="C:endomembrane system"/>
    <property type="evidence" value="ECO:0007669"/>
    <property type="project" value="UniProtKB-SubCell"/>
</dbReference>
<dbReference type="InterPro" id="IPR023408">
    <property type="entry name" value="MscS_beta-dom_sf"/>
</dbReference>
<dbReference type="Gene3D" id="2.30.30.60">
    <property type="match status" value="1"/>
</dbReference>
<feature type="transmembrane region" description="Helical" evidence="6">
    <location>
        <begin position="178"/>
        <end position="196"/>
    </location>
</feature>
<evidence type="ECO:0000259" key="8">
    <source>
        <dbReference type="Pfam" id="PF21082"/>
    </source>
</evidence>
<keyword evidence="5 6" id="KW-0472">Membrane</keyword>
<protein>
    <submittedName>
        <fullName evidence="9">Miniconductance mechanosensitive channel</fullName>
    </submittedName>
</protein>
<evidence type="ECO:0000259" key="7">
    <source>
        <dbReference type="Pfam" id="PF00924"/>
    </source>
</evidence>
<comment type="similarity">
    <text evidence="2">Belongs to the MscS (TC 1.A.23) family.</text>
</comment>
<evidence type="ECO:0000313" key="9">
    <source>
        <dbReference type="EMBL" id="RAK27560.1"/>
    </source>
</evidence>
<evidence type="ECO:0000256" key="4">
    <source>
        <dbReference type="ARBA" id="ARBA00022989"/>
    </source>
</evidence>
<reference evidence="9 10" key="1">
    <citation type="submission" date="2018-06" db="EMBL/GenBank/DDBJ databases">
        <title>Genomic Encyclopedia of Type Strains, Phase IV (KMG-IV): sequencing the most valuable type-strain genomes for metagenomic binning, comparative biology and taxonomic classification.</title>
        <authorList>
            <person name="Goeker M."/>
        </authorList>
    </citation>
    <scope>NUCLEOTIDE SEQUENCE [LARGE SCALE GENOMIC DNA]</scope>
    <source>
        <strain evidence="9 10">DSM 26720</strain>
    </source>
</reference>
<feature type="transmembrane region" description="Helical" evidence="6">
    <location>
        <begin position="138"/>
        <end position="157"/>
    </location>
</feature>
<dbReference type="Proteomes" id="UP000249453">
    <property type="component" value="Unassembled WGS sequence"/>
</dbReference>
<dbReference type="InterPro" id="IPR030192">
    <property type="entry name" value="YbdG"/>
</dbReference>
<dbReference type="InterPro" id="IPR010920">
    <property type="entry name" value="LSM_dom_sf"/>
</dbReference>
<dbReference type="Pfam" id="PF21082">
    <property type="entry name" value="MS_channel_3rd"/>
    <property type="match status" value="1"/>
</dbReference>
<evidence type="ECO:0000256" key="6">
    <source>
        <dbReference type="SAM" id="Phobius"/>
    </source>
</evidence>
<keyword evidence="3 6" id="KW-0812">Transmembrane</keyword>
<name>A0A364JTX5_9HYPH</name>
<proteinExistence type="inferred from homology"/>
<feature type="transmembrane region" description="Helical" evidence="6">
    <location>
        <begin position="202"/>
        <end position="226"/>
    </location>
</feature>
<comment type="subcellular location">
    <subcellularLocation>
        <location evidence="1">Endomembrane system</location>
        <topology evidence="1">Multi-pass membrane protein</topology>
    </subcellularLocation>
</comment>
<feature type="transmembrane region" description="Helical" evidence="6">
    <location>
        <begin position="58"/>
        <end position="79"/>
    </location>
</feature>
<dbReference type="GO" id="GO:0005886">
    <property type="term" value="C:plasma membrane"/>
    <property type="evidence" value="ECO:0007669"/>
    <property type="project" value="TreeGrafter"/>
</dbReference>
<keyword evidence="10" id="KW-1185">Reference proteome</keyword>
<accession>A0A364JTX5</accession>
<dbReference type="AlphaFoldDB" id="A0A364JTX5"/>
<dbReference type="GO" id="GO:0008381">
    <property type="term" value="F:mechanosensitive monoatomic ion channel activity"/>
    <property type="evidence" value="ECO:0007669"/>
    <property type="project" value="InterPro"/>
</dbReference>
<feature type="transmembrane region" description="Helical" evidence="6">
    <location>
        <begin position="20"/>
        <end position="38"/>
    </location>
</feature>
<evidence type="ECO:0000256" key="5">
    <source>
        <dbReference type="ARBA" id="ARBA00023136"/>
    </source>
</evidence>
<dbReference type="PANTHER" id="PTHR30414:SF0">
    <property type="entry name" value="MINICONDUCTANCE MECHANOSENSITIVE CHANNEL YBDG"/>
    <property type="match status" value="1"/>
</dbReference>
<dbReference type="Pfam" id="PF00924">
    <property type="entry name" value="MS_channel_2nd"/>
    <property type="match status" value="1"/>
</dbReference>
<organism evidence="9 10">
    <name type="scientific">Falsochrobactrum ovis</name>
    <dbReference type="NCBI Taxonomy" id="1293442"/>
    <lineage>
        <taxon>Bacteria</taxon>
        <taxon>Pseudomonadati</taxon>
        <taxon>Pseudomonadota</taxon>
        <taxon>Alphaproteobacteria</taxon>
        <taxon>Hyphomicrobiales</taxon>
        <taxon>Brucellaceae</taxon>
        <taxon>Falsochrobactrum</taxon>
    </lineage>
</organism>
<dbReference type="InterPro" id="IPR049278">
    <property type="entry name" value="MS_channel_C"/>
</dbReference>
<sequence length="452" mass="51070">MQPWLSRRGFAFDQKSRLDFVLGSPYQILIGGTPLSVLRNRVNALSEFLTNYPWAHTIIALAALFLTASVANFFLKFIFLKVLHRIVKRTTFGQDEELKRHGVIRHLTNIVPALIIASGIVAVPSLPTAAVIAVRNVAIAFIILTVAMALNSLLSVVDTLYGRKEEAKDRPLKGYIQVAKLVVYLIAAVLIIATLLDRSPLILLSGVGAMAAVLILVFQDTLLSLVASMQIASSNMVRVGDWIEMKNLDANGDVIEIALYTVKVQNFDKTITTLPIRKLITEPMKNYRGMQQAGGRRIKRSIYLDQSTIRFITEKERQQLATIDHLKDYLTRKEKEISEWNQKLGERARNPINTRRFTNIGTFRAYIESYLRAHPYIHGGMTLLVRQLDPTPQGLPLEVYCFTNTTVWANYENIQSDIFDHIYAVMPEFDLQPFQNPTGKDLRNLGVKEMLN</sequence>
<comment type="caution">
    <text evidence="9">The sequence shown here is derived from an EMBL/GenBank/DDBJ whole genome shotgun (WGS) entry which is preliminary data.</text>
</comment>
<evidence type="ECO:0000313" key="10">
    <source>
        <dbReference type="Proteomes" id="UP000249453"/>
    </source>
</evidence>